<dbReference type="AlphaFoldDB" id="A8YLG1"/>
<gene>
    <name evidence="1" type="ORF">IPF_2708</name>
</gene>
<accession>A8YLG1</accession>
<dbReference type="EMBL" id="AM778956">
    <property type="protein sequence ID" value="CAO91026.1"/>
    <property type="molecule type" value="Genomic_DNA"/>
</dbReference>
<sequence>MSLKKPMPDENSFEELINELKLRNIKHNSQDIIAITQLDNGRIIFLEIGNSSSGWEHILNKHGEDFQRRGIAINNIIDFLMKAITIGQLIGTQGTSRSIYKVDYQGEIQYISIDIGSNGYVVSANPTPRKLIQRFLGEDLDEKKN</sequence>
<reference evidence="1" key="1">
    <citation type="submission" date="2007-08" db="EMBL/GenBank/DDBJ databases">
        <authorList>
            <person name="Frangeul L."/>
        </authorList>
    </citation>
    <scope>NUCLEOTIDE SEQUENCE</scope>
    <source>
        <strain evidence="1">PCC 7806</strain>
    </source>
</reference>
<evidence type="ECO:0000313" key="1">
    <source>
        <dbReference type="EMBL" id="CAO91026.1"/>
    </source>
</evidence>
<protein>
    <submittedName>
        <fullName evidence="1">Genome sequencing data, contig C326</fullName>
    </submittedName>
</protein>
<name>A8YLG1_MICA7</name>
<organism evidence="1">
    <name type="scientific">Microcystis aeruginosa (strain PCC 7806)</name>
    <dbReference type="NCBI Taxonomy" id="267872"/>
    <lineage>
        <taxon>Bacteria</taxon>
        <taxon>Bacillati</taxon>
        <taxon>Cyanobacteriota</taxon>
        <taxon>Cyanophyceae</taxon>
        <taxon>Oscillatoriophycideae</taxon>
        <taxon>Chroococcales</taxon>
        <taxon>Microcystaceae</taxon>
        <taxon>Microcystis</taxon>
    </lineage>
</organism>
<proteinExistence type="predicted"/>